<evidence type="ECO:0000313" key="2">
    <source>
        <dbReference type="Proteomes" id="UP001303160"/>
    </source>
</evidence>
<sequence length="236" mass="27520">MEFEAQLRRRTWLPPGATERQQYIKYIELILDDKRPPESLPDALHDLQFIKLQLQVLVNYVHQQGLSDDASPTVRTIVMSIYGPKALSNSIEARIVATAEQTVSDSCATNDDLDRAMGKFVDPIRDLSNMDHEDSVKEAIRLVGLVRWCLTYMSMEYTNRHERHDKEFDSLLSELFYKRARRDHLQSWIGERYHRALTREANAIREGLGIDDWFAQTRNTLERLMGFDPKMDMDSD</sequence>
<reference evidence="1" key="1">
    <citation type="journal article" date="2023" name="Mol. Phylogenet. Evol.">
        <title>Genome-scale phylogeny and comparative genomics of the fungal order Sordariales.</title>
        <authorList>
            <person name="Hensen N."/>
            <person name="Bonometti L."/>
            <person name="Westerberg I."/>
            <person name="Brannstrom I.O."/>
            <person name="Guillou S."/>
            <person name="Cros-Aarteil S."/>
            <person name="Calhoun S."/>
            <person name="Haridas S."/>
            <person name="Kuo A."/>
            <person name="Mondo S."/>
            <person name="Pangilinan J."/>
            <person name="Riley R."/>
            <person name="LaButti K."/>
            <person name="Andreopoulos B."/>
            <person name="Lipzen A."/>
            <person name="Chen C."/>
            <person name="Yan M."/>
            <person name="Daum C."/>
            <person name="Ng V."/>
            <person name="Clum A."/>
            <person name="Steindorff A."/>
            <person name="Ohm R.A."/>
            <person name="Martin F."/>
            <person name="Silar P."/>
            <person name="Natvig D.O."/>
            <person name="Lalanne C."/>
            <person name="Gautier V."/>
            <person name="Ament-Velasquez S.L."/>
            <person name="Kruys A."/>
            <person name="Hutchinson M.I."/>
            <person name="Powell A.J."/>
            <person name="Barry K."/>
            <person name="Miller A.N."/>
            <person name="Grigoriev I.V."/>
            <person name="Debuchy R."/>
            <person name="Gladieux P."/>
            <person name="Hiltunen Thoren M."/>
            <person name="Johannesson H."/>
        </authorList>
    </citation>
    <scope>NUCLEOTIDE SEQUENCE</scope>
    <source>
        <strain evidence="1">CBS 315.58</strain>
    </source>
</reference>
<comment type="caution">
    <text evidence="1">The sequence shown here is derived from an EMBL/GenBank/DDBJ whole genome shotgun (WGS) entry which is preliminary data.</text>
</comment>
<reference evidence="1" key="2">
    <citation type="submission" date="2023-05" db="EMBL/GenBank/DDBJ databases">
        <authorList>
            <consortium name="Lawrence Berkeley National Laboratory"/>
            <person name="Steindorff A."/>
            <person name="Hensen N."/>
            <person name="Bonometti L."/>
            <person name="Westerberg I."/>
            <person name="Brannstrom I.O."/>
            <person name="Guillou S."/>
            <person name="Cros-Aarteil S."/>
            <person name="Calhoun S."/>
            <person name="Haridas S."/>
            <person name="Kuo A."/>
            <person name="Mondo S."/>
            <person name="Pangilinan J."/>
            <person name="Riley R."/>
            <person name="Labutti K."/>
            <person name="Andreopoulos B."/>
            <person name="Lipzen A."/>
            <person name="Chen C."/>
            <person name="Yanf M."/>
            <person name="Daum C."/>
            <person name="Ng V."/>
            <person name="Clum A."/>
            <person name="Ohm R."/>
            <person name="Martin F."/>
            <person name="Silar P."/>
            <person name="Natvig D."/>
            <person name="Lalanne C."/>
            <person name="Gautier V."/>
            <person name="Ament-Velasquez S.L."/>
            <person name="Kruys A."/>
            <person name="Hutchinson M.I."/>
            <person name="Powell A.J."/>
            <person name="Barry K."/>
            <person name="Miller A.N."/>
            <person name="Grigoriev I.V."/>
            <person name="Debuchy R."/>
            <person name="Gladieux P."/>
            <person name="Thoren M.H."/>
            <person name="Johannesson H."/>
        </authorList>
    </citation>
    <scope>NUCLEOTIDE SEQUENCE</scope>
    <source>
        <strain evidence="1">CBS 315.58</strain>
    </source>
</reference>
<organism evidence="1 2">
    <name type="scientific">Triangularia verruculosa</name>
    <dbReference type="NCBI Taxonomy" id="2587418"/>
    <lineage>
        <taxon>Eukaryota</taxon>
        <taxon>Fungi</taxon>
        <taxon>Dikarya</taxon>
        <taxon>Ascomycota</taxon>
        <taxon>Pezizomycotina</taxon>
        <taxon>Sordariomycetes</taxon>
        <taxon>Sordariomycetidae</taxon>
        <taxon>Sordariales</taxon>
        <taxon>Podosporaceae</taxon>
        <taxon>Triangularia</taxon>
    </lineage>
</organism>
<proteinExistence type="predicted"/>
<gene>
    <name evidence="1" type="ORF">QBC40DRAFT_352038</name>
</gene>
<protein>
    <submittedName>
        <fullName evidence="1">Uncharacterized protein</fullName>
    </submittedName>
</protein>
<evidence type="ECO:0000313" key="1">
    <source>
        <dbReference type="EMBL" id="KAK4196124.1"/>
    </source>
</evidence>
<dbReference type="Proteomes" id="UP001303160">
    <property type="component" value="Unassembled WGS sequence"/>
</dbReference>
<dbReference type="EMBL" id="MU863993">
    <property type="protein sequence ID" value="KAK4196124.1"/>
    <property type="molecule type" value="Genomic_DNA"/>
</dbReference>
<accession>A0AAN6X923</accession>
<dbReference type="AlphaFoldDB" id="A0AAN6X923"/>
<name>A0AAN6X923_9PEZI</name>
<keyword evidence="2" id="KW-1185">Reference proteome</keyword>